<dbReference type="Proteomes" id="UP000019471">
    <property type="component" value="Unassembled WGS sequence"/>
</dbReference>
<dbReference type="HOGENOM" id="CLU_1421296_0_0_1"/>
<dbReference type="AlphaFoldDB" id="W9W8W7"/>
<reference evidence="2 3" key="1">
    <citation type="submission" date="2013-03" db="EMBL/GenBank/DDBJ databases">
        <title>The Genome Sequence of Cladophialophora psammophila CBS 110553.</title>
        <authorList>
            <consortium name="The Broad Institute Genomics Platform"/>
            <person name="Cuomo C."/>
            <person name="de Hoog S."/>
            <person name="Gorbushina A."/>
            <person name="Walker B."/>
            <person name="Young S.K."/>
            <person name="Zeng Q."/>
            <person name="Gargeya S."/>
            <person name="Fitzgerald M."/>
            <person name="Haas B."/>
            <person name="Abouelleil A."/>
            <person name="Allen A.W."/>
            <person name="Alvarado L."/>
            <person name="Arachchi H.M."/>
            <person name="Berlin A.M."/>
            <person name="Chapman S.B."/>
            <person name="Gainer-Dewar J."/>
            <person name="Goldberg J."/>
            <person name="Griggs A."/>
            <person name="Gujja S."/>
            <person name="Hansen M."/>
            <person name="Howarth C."/>
            <person name="Imamovic A."/>
            <person name="Ireland A."/>
            <person name="Larimer J."/>
            <person name="McCowan C."/>
            <person name="Murphy C."/>
            <person name="Pearson M."/>
            <person name="Poon T.W."/>
            <person name="Priest M."/>
            <person name="Roberts A."/>
            <person name="Saif S."/>
            <person name="Shea T."/>
            <person name="Sisk P."/>
            <person name="Sykes S."/>
            <person name="Wortman J."/>
            <person name="Nusbaum C."/>
            <person name="Birren B."/>
        </authorList>
    </citation>
    <scope>NUCLEOTIDE SEQUENCE [LARGE SCALE GENOMIC DNA]</scope>
    <source>
        <strain evidence="2 3">CBS 110553</strain>
    </source>
</reference>
<comment type="caution">
    <text evidence="2">The sequence shown here is derived from an EMBL/GenBank/DDBJ whole genome shotgun (WGS) entry which is preliminary data.</text>
</comment>
<feature type="region of interest" description="Disordered" evidence="1">
    <location>
        <begin position="28"/>
        <end position="49"/>
    </location>
</feature>
<dbReference type="RefSeq" id="XP_007751502.1">
    <property type="nucleotide sequence ID" value="XM_007753312.1"/>
</dbReference>
<evidence type="ECO:0000313" key="2">
    <source>
        <dbReference type="EMBL" id="EXJ55004.1"/>
    </source>
</evidence>
<organism evidence="2 3">
    <name type="scientific">Cladophialophora psammophila CBS 110553</name>
    <dbReference type="NCBI Taxonomy" id="1182543"/>
    <lineage>
        <taxon>Eukaryota</taxon>
        <taxon>Fungi</taxon>
        <taxon>Dikarya</taxon>
        <taxon>Ascomycota</taxon>
        <taxon>Pezizomycotina</taxon>
        <taxon>Eurotiomycetes</taxon>
        <taxon>Chaetothyriomycetidae</taxon>
        <taxon>Chaetothyriales</taxon>
        <taxon>Herpotrichiellaceae</taxon>
        <taxon>Cladophialophora</taxon>
    </lineage>
</organism>
<gene>
    <name evidence="2" type="ORF">A1O5_12743</name>
</gene>
<accession>W9W8W7</accession>
<feature type="compositionally biased region" description="Low complexity" evidence="1">
    <location>
        <begin position="39"/>
        <end position="49"/>
    </location>
</feature>
<keyword evidence="3" id="KW-1185">Reference proteome</keyword>
<evidence type="ECO:0000313" key="3">
    <source>
        <dbReference type="Proteomes" id="UP000019471"/>
    </source>
</evidence>
<dbReference type="EMBL" id="AMGX01000037">
    <property type="protein sequence ID" value="EXJ55004.1"/>
    <property type="molecule type" value="Genomic_DNA"/>
</dbReference>
<sequence>MLHGLLVEIQWHCGYLNRHRDFDGHEHRNREIPDQPSWTGSTKTVTSPTPTFTIPTTLGATSTTSTFALTSTVQAFMLYAACLSPNVAGTVYGDGISGVISDPGSGIVNFAGVTTDTAEDNCCMSCITHPNCAIGSFFAPHPACDEYQLIVASDGTACITPGQYDFPALVNGDGPDSDGFDGNCAEVGGVD</sequence>
<protein>
    <submittedName>
        <fullName evidence="2">Uncharacterized protein</fullName>
    </submittedName>
</protein>
<evidence type="ECO:0000256" key="1">
    <source>
        <dbReference type="SAM" id="MobiDB-lite"/>
    </source>
</evidence>
<proteinExistence type="predicted"/>
<name>W9W8W7_9EURO</name>
<dbReference type="GeneID" id="19197429"/>